<sequence>MKRFYHASIKVPRAKSLNDLYNWVSDDSFGNTILPERPFLGAENDTSVGVSCSYRDRVMYEMLGCPRIVE</sequence>
<dbReference type="HOGENOM" id="CLU_2759545_0_0_1"/>
<dbReference type="EMBL" id="AFRT01005208">
    <property type="protein sequence ID" value="ELU35815.1"/>
    <property type="molecule type" value="Genomic_DNA"/>
</dbReference>
<accession>L8WCZ7</accession>
<proteinExistence type="predicted"/>
<gene>
    <name evidence="1" type="ORF">AG1IA_10155</name>
</gene>
<comment type="caution">
    <text evidence="1">The sequence shown here is derived from an EMBL/GenBank/DDBJ whole genome shotgun (WGS) entry which is preliminary data.</text>
</comment>
<keyword evidence="2" id="KW-1185">Reference proteome</keyword>
<dbReference type="AlphaFoldDB" id="L8WCZ7"/>
<evidence type="ECO:0000313" key="2">
    <source>
        <dbReference type="Proteomes" id="UP000011668"/>
    </source>
</evidence>
<organism evidence="1 2">
    <name type="scientific">Thanatephorus cucumeris (strain AG1-IA)</name>
    <name type="common">Rice sheath blight fungus</name>
    <name type="synonym">Rhizoctonia solani</name>
    <dbReference type="NCBI Taxonomy" id="983506"/>
    <lineage>
        <taxon>Eukaryota</taxon>
        <taxon>Fungi</taxon>
        <taxon>Dikarya</taxon>
        <taxon>Basidiomycota</taxon>
        <taxon>Agaricomycotina</taxon>
        <taxon>Agaricomycetes</taxon>
        <taxon>Cantharellales</taxon>
        <taxon>Ceratobasidiaceae</taxon>
        <taxon>Rhizoctonia</taxon>
        <taxon>Rhizoctonia solani AG-1</taxon>
    </lineage>
</organism>
<protein>
    <submittedName>
        <fullName evidence="1">Uncharacterized protein</fullName>
    </submittedName>
</protein>
<evidence type="ECO:0000313" key="1">
    <source>
        <dbReference type="EMBL" id="ELU35815.1"/>
    </source>
</evidence>
<name>L8WCZ7_THACA</name>
<reference evidence="1 2" key="1">
    <citation type="journal article" date="2013" name="Nat. Commun.">
        <title>The evolution and pathogenic mechanisms of the rice sheath blight pathogen.</title>
        <authorList>
            <person name="Zheng A."/>
            <person name="Lin R."/>
            <person name="Xu L."/>
            <person name="Qin P."/>
            <person name="Tang C."/>
            <person name="Ai P."/>
            <person name="Zhang D."/>
            <person name="Liu Y."/>
            <person name="Sun Z."/>
            <person name="Feng H."/>
            <person name="Wang Y."/>
            <person name="Chen Y."/>
            <person name="Liang X."/>
            <person name="Fu R."/>
            <person name="Li Q."/>
            <person name="Zhang J."/>
            <person name="Yu X."/>
            <person name="Xie Z."/>
            <person name="Ding L."/>
            <person name="Guan P."/>
            <person name="Tang J."/>
            <person name="Liang Y."/>
            <person name="Wang S."/>
            <person name="Deng Q."/>
            <person name="Li S."/>
            <person name="Zhu J."/>
            <person name="Wang L."/>
            <person name="Liu H."/>
            <person name="Li P."/>
        </authorList>
    </citation>
    <scope>NUCLEOTIDE SEQUENCE [LARGE SCALE GENOMIC DNA]</scope>
    <source>
        <strain evidence="2">AG-1 IA</strain>
    </source>
</reference>
<dbReference type="Proteomes" id="UP000011668">
    <property type="component" value="Unassembled WGS sequence"/>
</dbReference>